<accession>A0A067FEU3</accession>
<dbReference type="GO" id="GO:0044183">
    <property type="term" value="F:protein folding chaperone"/>
    <property type="evidence" value="ECO:0007669"/>
    <property type="project" value="InterPro"/>
</dbReference>
<feature type="non-terminal residue" evidence="7">
    <location>
        <position position="1"/>
    </location>
</feature>
<comment type="similarity">
    <text evidence="1 6">Belongs to the GroES chaperonin family.</text>
</comment>
<keyword evidence="2 6" id="KW-0143">Chaperone</keyword>
<dbReference type="SMART" id="SM00883">
    <property type="entry name" value="Cpn10"/>
    <property type="match status" value="1"/>
</dbReference>
<evidence type="ECO:0000256" key="5">
    <source>
        <dbReference type="ARBA" id="ARBA00083733"/>
    </source>
</evidence>
<evidence type="ECO:0000313" key="7">
    <source>
        <dbReference type="EMBL" id="KDO64645.1"/>
    </source>
</evidence>
<dbReference type="GO" id="GO:0051082">
    <property type="term" value="F:unfolded protein binding"/>
    <property type="evidence" value="ECO:0000318"/>
    <property type="project" value="GO_Central"/>
</dbReference>
<evidence type="ECO:0000256" key="3">
    <source>
        <dbReference type="ARBA" id="ARBA00053355"/>
    </source>
</evidence>
<gene>
    <name evidence="7" type="ORF">CISIN_1g044904mg</name>
</gene>
<protein>
    <recommendedName>
        <fullName evidence="5">Protein groES</fullName>
    </recommendedName>
</protein>
<organism evidence="7 8">
    <name type="scientific">Citrus sinensis</name>
    <name type="common">Sweet orange</name>
    <name type="synonym">Citrus aurantium var. sinensis</name>
    <dbReference type="NCBI Taxonomy" id="2711"/>
    <lineage>
        <taxon>Eukaryota</taxon>
        <taxon>Viridiplantae</taxon>
        <taxon>Streptophyta</taxon>
        <taxon>Embryophyta</taxon>
        <taxon>Tracheophyta</taxon>
        <taxon>Spermatophyta</taxon>
        <taxon>Magnoliopsida</taxon>
        <taxon>eudicotyledons</taxon>
        <taxon>Gunneridae</taxon>
        <taxon>Pentapetalae</taxon>
        <taxon>rosids</taxon>
        <taxon>malvids</taxon>
        <taxon>Sapindales</taxon>
        <taxon>Rutaceae</taxon>
        <taxon>Aurantioideae</taxon>
        <taxon>Citrus</taxon>
    </lineage>
</organism>
<dbReference type="eggNOG" id="KOG1641">
    <property type="taxonomic scope" value="Eukaryota"/>
</dbReference>
<evidence type="ECO:0000256" key="4">
    <source>
        <dbReference type="ARBA" id="ARBA00062160"/>
    </source>
</evidence>
<dbReference type="GO" id="GO:0051087">
    <property type="term" value="F:protein-folding chaperone binding"/>
    <property type="evidence" value="ECO:0000318"/>
    <property type="project" value="GO_Central"/>
</dbReference>
<dbReference type="GO" id="GO:0046872">
    <property type="term" value="F:metal ion binding"/>
    <property type="evidence" value="ECO:0000318"/>
    <property type="project" value="GO_Central"/>
</dbReference>
<dbReference type="PANTHER" id="PTHR10772">
    <property type="entry name" value="10 KDA HEAT SHOCK PROTEIN"/>
    <property type="match status" value="1"/>
</dbReference>
<comment type="function">
    <text evidence="3">Seems to function only as a co-chaperone, along with cpn60, and in certain cases is essential for the discharge of biologically active proteins from cpn60.</text>
</comment>
<dbReference type="InterPro" id="IPR020818">
    <property type="entry name" value="Chaperonin_GroES"/>
</dbReference>
<dbReference type="SUPFAM" id="SSF50129">
    <property type="entry name" value="GroES-like"/>
    <property type="match status" value="1"/>
</dbReference>
<keyword evidence="8" id="KW-1185">Reference proteome</keyword>
<dbReference type="CDD" id="cd00320">
    <property type="entry name" value="cpn10"/>
    <property type="match status" value="1"/>
</dbReference>
<dbReference type="FunFam" id="2.30.33.40:FF:000002">
    <property type="entry name" value="10 kDa chaperonin, mitochondrial"/>
    <property type="match status" value="1"/>
</dbReference>
<evidence type="ECO:0000256" key="2">
    <source>
        <dbReference type="ARBA" id="ARBA00023186"/>
    </source>
</evidence>
<reference evidence="7 8" key="1">
    <citation type="submission" date="2014-04" db="EMBL/GenBank/DDBJ databases">
        <authorList>
            <consortium name="International Citrus Genome Consortium"/>
            <person name="Gmitter F."/>
            <person name="Chen C."/>
            <person name="Farmerie W."/>
            <person name="Harkins T."/>
            <person name="Desany B."/>
            <person name="Mohiuddin M."/>
            <person name="Kodira C."/>
            <person name="Borodovsky M."/>
            <person name="Lomsadze A."/>
            <person name="Burns P."/>
            <person name="Jenkins J."/>
            <person name="Prochnik S."/>
            <person name="Shu S."/>
            <person name="Chapman J."/>
            <person name="Pitluck S."/>
            <person name="Schmutz J."/>
            <person name="Rokhsar D."/>
        </authorList>
    </citation>
    <scope>NUCLEOTIDE SEQUENCE</scope>
</reference>
<dbReference type="Pfam" id="PF00166">
    <property type="entry name" value="Cpn10"/>
    <property type="match status" value="1"/>
</dbReference>
<dbReference type="Gene3D" id="2.30.33.40">
    <property type="entry name" value="GroES chaperonin"/>
    <property type="match status" value="1"/>
</dbReference>
<evidence type="ECO:0000313" key="8">
    <source>
        <dbReference type="Proteomes" id="UP000027120"/>
    </source>
</evidence>
<dbReference type="PRINTS" id="PR00297">
    <property type="entry name" value="CHAPERONIN10"/>
</dbReference>
<dbReference type="PANTHER" id="PTHR10772:SF37">
    <property type="entry name" value="GROES-LIKE FAMILY PROTEIN"/>
    <property type="match status" value="1"/>
</dbReference>
<dbReference type="GO" id="GO:0005739">
    <property type="term" value="C:mitochondrion"/>
    <property type="evidence" value="ECO:0000318"/>
    <property type="project" value="GO_Central"/>
</dbReference>
<sequence length="155" mass="17307">RPKTLRPRTFYLYPELINPSNLLILLYISRSRASPVSPVILQWQHCPKGPNFCRESKAMAKRLIPTLNRVLVEKIVPPSKTNAGILLPEKSSKLNSGKVIAVGPGARDKEGNTIPVAFKEGDTVLLPNYGGDHVKLGEKDYHLYRDEEILGTLHD</sequence>
<dbReference type="InterPro" id="IPR037124">
    <property type="entry name" value="Chaperonin_GroES_sf"/>
</dbReference>
<dbReference type="STRING" id="2711.A0A067FEU3"/>
<dbReference type="Proteomes" id="UP000027120">
    <property type="component" value="Unassembled WGS sequence"/>
</dbReference>
<dbReference type="EMBL" id="KK784906">
    <property type="protein sequence ID" value="KDO64645.1"/>
    <property type="molecule type" value="Genomic_DNA"/>
</dbReference>
<evidence type="ECO:0000256" key="1">
    <source>
        <dbReference type="ARBA" id="ARBA00006975"/>
    </source>
</evidence>
<dbReference type="SMR" id="A0A067FEU3"/>
<proteinExistence type="inferred from homology"/>
<evidence type="ECO:0000256" key="6">
    <source>
        <dbReference type="RuleBase" id="RU003479"/>
    </source>
</evidence>
<name>A0A067FEU3_CITSI</name>
<dbReference type="GO" id="GO:0005524">
    <property type="term" value="F:ATP binding"/>
    <property type="evidence" value="ECO:0007669"/>
    <property type="project" value="InterPro"/>
</dbReference>
<dbReference type="InterPro" id="IPR011032">
    <property type="entry name" value="GroES-like_sf"/>
</dbReference>
<comment type="subunit">
    <text evidence="4">Forms stable complexes with CPN60 in the presence of ATP.</text>
</comment>
<dbReference type="PaxDb" id="2711-XP_006469183.1"/>
<dbReference type="AlphaFoldDB" id="A0A067FEU3"/>